<dbReference type="GO" id="GO:0030154">
    <property type="term" value="P:cell differentiation"/>
    <property type="evidence" value="ECO:0007669"/>
    <property type="project" value="TreeGrafter"/>
</dbReference>
<dbReference type="PROSITE" id="PS00107">
    <property type="entry name" value="PROTEIN_KINASE_ATP"/>
    <property type="match status" value="1"/>
</dbReference>
<dbReference type="InterPro" id="IPR039192">
    <property type="entry name" value="STKc_GSK3"/>
</dbReference>
<protein>
    <recommendedName>
        <fullName evidence="9">Protein kinase domain-containing protein</fullName>
    </recommendedName>
</protein>
<dbReference type="Gene3D" id="3.30.200.20">
    <property type="entry name" value="Phosphorylase Kinase, domain 1"/>
    <property type="match status" value="1"/>
</dbReference>
<sequence>MADMSPSAAAQPTTISYSAERVIGHGSFGVVFLARVVETDEIVAIKKSLQDKRFRNRELQILRKLDHPNIVAMKHCFYSNGDKPDDLYLNVVMEFVPDNVHRFTRMFAKQCEYVPVIYVKVFLYQLIRAMAYLHNPKHNICHRDVKPQNLLIDPTTGVLKVCDFGSAKHMAHGEASVSYIASRHYRAPELIFGATAYTTAVDVWAVGCVAAEMLLGEPLFAGESTVDQMVEIIKVLGTPSRDEVLSMNKTYTEFKFPSVRPMPWSRVFRGHTPPEAIDLIVDMLKYNPAHRITMAEALAHPFFDELREPGTQLPNGKSLPPLFDFNAEEREYLSATMLQTLIPPHARDE</sequence>
<proteinExistence type="inferred from homology"/>
<dbReference type="InterPro" id="IPR050591">
    <property type="entry name" value="GSK-3"/>
</dbReference>
<dbReference type="PROSITE" id="PS00108">
    <property type="entry name" value="PROTEIN_KINASE_ST"/>
    <property type="match status" value="1"/>
</dbReference>
<keyword evidence="5" id="KW-0418">Kinase</keyword>
<dbReference type="AlphaFoldDB" id="A0A7S1LDQ5"/>
<dbReference type="EMBL" id="HBGF01011262">
    <property type="protein sequence ID" value="CAD9101506.1"/>
    <property type="molecule type" value="Transcribed_RNA"/>
</dbReference>
<dbReference type="InterPro" id="IPR000719">
    <property type="entry name" value="Prot_kinase_dom"/>
</dbReference>
<dbReference type="GO" id="GO:0007165">
    <property type="term" value="P:signal transduction"/>
    <property type="evidence" value="ECO:0007669"/>
    <property type="project" value="TreeGrafter"/>
</dbReference>
<evidence type="ECO:0000256" key="7">
    <source>
        <dbReference type="PROSITE-ProRule" id="PRU10141"/>
    </source>
</evidence>
<evidence type="ECO:0000256" key="3">
    <source>
        <dbReference type="ARBA" id="ARBA00022679"/>
    </source>
</evidence>
<dbReference type="GO" id="GO:0005737">
    <property type="term" value="C:cytoplasm"/>
    <property type="evidence" value="ECO:0007669"/>
    <property type="project" value="TreeGrafter"/>
</dbReference>
<feature type="binding site" evidence="7">
    <location>
        <position position="47"/>
    </location>
    <ligand>
        <name>ATP</name>
        <dbReference type="ChEBI" id="CHEBI:30616"/>
    </ligand>
</feature>
<dbReference type="FunFam" id="3.30.200.20:FF:000009">
    <property type="entry name" value="Glycogen synthase kinase-3 beta"/>
    <property type="match status" value="1"/>
</dbReference>
<dbReference type="SMART" id="SM00220">
    <property type="entry name" value="S_TKc"/>
    <property type="match status" value="1"/>
</dbReference>
<dbReference type="PROSITE" id="PS50011">
    <property type="entry name" value="PROTEIN_KINASE_DOM"/>
    <property type="match status" value="1"/>
</dbReference>
<dbReference type="PANTHER" id="PTHR24057">
    <property type="entry name" value="GLYCOGEN SYNTHASE KINASE-3 ALPHA"/>
    <property type="match status" value="1"/>
</dbReference>
<evidence type="ECO:0000313" key="10">
    <source>
        <dbReference type="EMBL" id="CAD9101506.1"/>
    </source>
</evidence>
<organism evidence="10">
    <name type="scientific">Neobodo designis</name>
    <name type="common">Flagellated protozoan</name>
    <name type="synonym">Bodo designis</name>
    <dbReference type="NCBI Taxonomy" id="312471"/>
    <lineage>
        <taxon>Eukaryota</taxon>
        <taxon>Discoba</taxon>
        <taxon>Euglenozoa</taxon>
        <taxon>Kinetoplastea</taxon>
        <taxon>Metakinetoplastina</taxon>
        <taxon>Neobodonida</taxon>
        <taxon>Neobodo</taxon>
    </lineage>
</organism>
<dbReference type="GO" id="GO:0005634">
    <property type="term" value="C:nucleus"/>
    <property type="evidence" value="ECO:0007669"/>
    <property type="project" value="TreeGrafter"/>
</dbReference>
<dbReference type="InterPro" id="IPR011009">
    <property type="entry name" value="Kinase-like_dom_sf"/>
</dbReference>
<evidence type="ECO:0000259" key="9">
    <source>
        <dbReference type="PROSITE" id="PS50011"/>
    </source>
</evidence>
<accession>A0A7S1LDQ5</accession>
<dbReference type="FunFam" id="1.10.510.10:FF:000082">
    <property type="entry name" value="Shaggy-related protein kinase kappa"/>
    <property type="match status" value="1"/>
</dbReference>
<evidence type="ECO:0000256" key="4">
    <source>
        <dbReference type="ARBA" id="ARBA00022741"/>
    </source>
</evidence>
<dbReference type="InterPro" id="IPR017441">
    <property type="entry name" value="Protein_kinase_ATP_BS"/>
</dbReference>
<feature type="domain" description="Protein kinase" evidence="9">
    <location>
        <begin position="17"/>
        <end position="303"/>
    </location>
</feature>
<keyword evidence="3" id="KW-0808">Transferase</keyword>
<dbReference type="PANTHER" id="PTHR24057:SF0">
    <property type="entry name" value="PROTEIN KINASE SHAGGY-RELATED"/>
    <property type="match status" value="1"/>
</dbReference>
<gene>
    <name evidence="10" type="ORF">NDES1114_LOCUS7479</name>
</gene>
<dbReference type="InterPro" id="IPR008271">
    <property type="entry name" value="Ser/Thr_kinase_AS"/>
</dbReference>
<evidence type="ECO:0000256" key="6">
    <source>
        <dbReference type="ARBA" id="ARBA00022840"/>
    </source>
</evidence>
<evidence type="ECO:0000256" key="5">
    <source>
        <dbReference type="ARBA" id="ARBA00022777"/>
    </source>
</evidence>
<keyword evidence="4 7" id="KW-0547">Nucleotide-binding</keyword>
<keyword evidence="6 7" id="KW-0067">ATP-binding</keyword>
<dbReference type="SUPFAM" id="SSF56112">
    <property type="entry name" value="Protein kinase-like (PK-like)"/>
    <property type="match status" value="1"/>
</dbReference>
<dbReference type="Gene3D" id="1.10.510.10">
    <property type="entry name" value="Transferase(Phosphotransferase) domain 1"/>
    <property type="match status" value="1"/>
</dbReference>
<dbReference type="GO" id="GO:0005524">
    <property type="term" value="F:ATP binding"/>
    <property type="evidence" value="ECO:0007669"/>
    <property type="project" value="UniProtKB-UniRule"/>
</dbReference>
<evidence type="ECO:0000256" key="2">
    <source>
        <dbReference type="ARBA" id="ARBA00022527"/>
    </source>
</evidence>
<reference evidence="10" key="1">
    <citation type="submission" date="2021-01" db="EMBL/GenBank/DDBJ databases">
        <authorList>
            <person name="Corre E."/>
            <person name="Pelletier E."/>
            <person name="Niang G."/>
            <person name="Scheremetjew M."/>
            <person name="Finn R."/>
            <person name="Kale V."/>
            <person name="Holt S."/>
            <person name="Cochrane G."/>
            <person name="Meng A."/>
            <person name="Brown T."/>
            <person name="Cohen L."/>
        </authorList>
    </citation>
    <scope>NUCLEOTIDE SEQUENCE</scope>
    <source>
        <strain evidence="10">CCAP 1951/1</strain>
    </source>
</reference>
<evidence type="ECO:0000256" key="1">
    <source>
        <dbReference type="ARBA" id="ARBA00005527"/>
    </source>
</evidence>
<dbReference type="Pfam" id="PF00069">
    <property type="entry name" value="Pkinase"/>
    <property type="match status" value="1"/>
</dbReference>
<dbReference type="GO" id="GO:0004674">
    <property type="term" value="F:protein serine/threonine kinase activity"/>
    <property type="evidence" value="ECO:0007669"/>
    <property type="project" value="UniProtKB-KW"/>
</dbReference>
<evidence type="ECO:0000256" key="8">
    <source>
        <dbReference type="RuleBase" id="RU000304"/>
    </source>
</evidence>
<name>A0A7S1LDQ5_NEODS</name>
<keyword evidence="2 8" id="KW-0723">Serine/threonine-protein kinase</keyword>
<dbReference type="CDD" id="cd14137">
    <property type="entry name" value="STKc_GSK3"/>
    <property type="match status" value="1"/>
</dbReference>
<comment type="similarity">
    <text evidence="1">Belongs to the protein kinase superfamily. CMGC Ser/Thr protein kinase family. GSK-3 subfamily.</text>
</comment>